<feature type="domain" description="DUF4114" evidence="3">
    <location>
        <begin position="108"/>
        <end position="155"/>
    </location>
</feature>
<sequence length="190" mass="19272">MLRKLTSVLLAVGLLAGGSAWAVPVASADGAGKGVYVAADGNVTVTYEGKDAGFRSALYLLGADGEDTLVFKGKSFAAGTSFDLGDFTAGTELIFRLAIANRGGYSLYSGDGSRNAKGFANARAETIGGLVTRVSFEDMLGGGDKDFNDFGFTVSNSAAGAIPNPVPGAAIVMLTGIAGLAGMRSRRRTA</sequence>
<evidence type="ECO:0000259" key="3">
    <source>
        <dbReference type="Pfam" id="PF13448"/>
    </source>
</evidence>
<keyword evidence="1" id="KW-1133">Transmembrane helix</keyword>
<protein>
    <recommendedName>
        <fullName evidence="3">DUF4114 domain-containing protein</fullName>
    </recommendedName>
</protein>
<dbReference type="InterPro" id="IPR025193">
    <property type="entry name" value="DUF4114"/>
</dbReference>
<feature type="transmembrane region" description="Helical" evidence="1">
    <location>
        <begin position="166"/>
        <end position="183"/>
    </location>
</feature>
<dbReference type="RefSeq" id="WP_183815961.1">
    <property type="nucleotide sequence ID" value="NZ_JACHOB010000001.1"/>
</dbReference>
<reference evidence="4 5" key="1">
    <citation type="submission" date="2020-08" db="EMBL/GenBank/DDBJ databases">
        <title>Genomic Encyclopedia of Type Strains, Phase IV (KMG-IV): sequencing the most valuable type-strain genomes for metagenomic binning, comparative biology and taxonomic classification.</title>
        <authorList>
            <person name="Goeker M."/>
        </authorList>
    </citation>
    <scope>NUCLEOTIDE SEQUENCE [LARGE SCALE GENOMIC DNA]</scope>
    <source>
        <strain evidence="4 5">DSM 102850</strain>
    </source>
</reference>
<organism evidence="4 5">
    <name type="scientific">Parvularcula dongshanensis</name>
    <dbReference type="NCBI Taxonomy" id="1173995"/>
    <lineage>
        <taxon>Bacteria</taxon>
        <taxon>Pseudomonadati</taxon>
        <taxon>Pseudomonadota</taxon>
        <taxon>Alphaproteobacteria</taxon>
        <taxon>Parvularculales</taxon>
        <taxon>Parvularculaceae</taxon>
        <taxon>Parvularcula</taxon>
    </lineage>
</organism>
<keyword evidence="1" id="KW-0472">Membrane</keyword>
<keyword evidence="5" id="KW-1185">Reference proteome</keyword>
<evidence type="ECO:0000256" key="2">
    <source>
        <dbReference type="SAM" id="SignalP"/>
    </source>
</evidence>
<accession>A0A840I0B6</accession>
<feature type="signal peptide" evidence="2">
    <location>
        <begin position="1"/>
        <end position="22"/>
    </location>
</feature>
<keyword evidence="2" id="KW-0732">Signal</keyword>
<evidence type="ECO:0000256" key="1">
    <source>
        <dbReference type="SAM" id="Phobius"/>
    </source>
</evidence>
<evidence type="ECO:0000313" key="5">
    <source>
        <dbReference type="Proteomes" id="UP000563524"/>
    </source>
</evidence>
<proteinExistence type="predicted"/>
<dbReference type="Proteomes" id="UP000563524">
    <property type="component" value="Unassembled WGS sequence"/>
</dbReference>
<dbReference type="Pfam" id="PF13448">
    <property type="entry name" value="DUF4114"/>
    <property type="match status" value="1"/>
</dbReference>
<comment type="caution">
    <text evidence="4">The sequence shown here is derived from an EMBL/GenBank/DDBJ whole genome shotgun (WGS) entry which is preliminary data.</text>
</comment>
<feature type="chain" id="PRO_5032765475" description="DUF4114 domain-containing protein" evidence="2">
    <location>
        <begin position="23"/>
        <end position="190"/>
    </location>
</feature>
<dbReference type="EMBL" id="JACHOB010000001">
    <property type="protein sequence ID" value="MBB4658269.1"/>
    <property type="molecule type" value="Genomic_DNA"/>
</dbReference>
<keyword evidence="1" id="KW-0812">Transmembrane</keyword>
<name>A0A840I0B6_9PROT</name>
<dbReference type="AlphaFoldDB" id="A0A840I0B6"/>
<gene>
    <name evidence="4" type="ORF">GGQ59_000769</name>
</gene>
<evidence type="ECO:0000313" key="4">
    <source>
        <dbReference type="EMBL" id="MBB4658269.1"/>
    </source>
</evidence>